<keyword evidence="4 12" id="KW-0479">Metal-binding</keyword>
<dbReference type="GO" id="GO:0061799">
    <property type="term" value="F:cyclic pyranopterin monophosphate synthase activity"/>
    <property type="evidence" value="ECO:0007669"/>
    <property type="project" value="TreeGrafter"/>
</dbReference>
<dbReference type="GO" id="GO:0005525">
    <property type="term" value="F:GTP binding"/>
    <property type="evidence" value="ECO:0007669"/>
    <property type="project" value="UniProtKB-UniRule"/>
</dbReference>
<feature type="binding site" evidence="12">
    <location>
        <position position="79"/>
    </location>
    <ligand>
        <name>S-adenosyl-L-methionine</name>
        <dbReference type="ChEBI" id="CHEBI:59789"/>
    </ligand>
</feature>
<keyword evidence="9 12" id="KW-0501">Molybdenum cofactor biosynthesis</keyword>
<feature type="binding site" evidence="12">
    <location>
        <position position="75"/>
    </location>
    <ligand>
        <name>GTP</name>
        <dbReference type="ChEBI" id="CHEBI:37565"/>
    </ligand>
</feature>
<dbReference type="EMBL" id="JAVIZC010000001">
    <property type="protein sequence ID" value="MDR6101691.1"/>
    <property type="molecule type" value="Genomic_DNA"/>
</dbReference>
<gene>
    <name evidence="12" type="primary">moaA</name>
    <name evidence="14" type="ORF">QE369_001869</name>
</gene>
<reference evidence="14" key="1">
    <citation type="submission" date="2023-08" db="EMBL/GenBank/DDBJ databases">
        <title>Functional and genomic diversity of the sorghum phyllosphere microbiome.</title>
        <authorList>
            <person name="Shade A."/>
        </authorList>
    </citation>
    <scope>NUCLEOTIDE SEQUENCE</scope>
    <source>
        <strain evidence="14">SORGH_AS_0974</strain>
    </source>
</reference>
<sequence>MLMDALQTATRPPLVDTLGRSVSYLRLSVTDRCDLRCVYCMPERMSFMQRQHLLSLEELERVARAFIQLGVTKIRITGGEPLMRKNVMSLFQSLSRFLLDGSLKELTLTTNATRLAEYAAALGDAGVRRINVSLDTLDPQRFTELTRGGSLVTVLKGIETAQAAGLAVKINTVALKGVTEEEADRLIRFAHGGGMSLTFIETMPLGETGADRLAQYLPLDSLRRRIEARWTVTPVSLRTGGPARYARIEETGGLIGFITPLTHNFCEGCNRVRVTAAGVLHTCLGQEDAADLKDIMRSSPGDQALVASIQAAIRSKPKGHDFVLDRMSTPRIARHMSNTGG</sequence>
<dbReference type="InterPro" id="IPR010505">
    <property type="entry name" value="MoaA_twitch"/>
</dbReference>
<dbReference type="PROSITE" id="PS51918">
    <property type="entry name" value="RADICAL_SAM"/>
    <property type="match status" value="1"/>
</dbReference>
<dbReference type="GO" id="GO:0051539">
    <property type="term" value="F:4 iron, 4 sulfur cluster binding"/>
    <property type="evidence" value="ECO:0007669"/>
    <property type="project" value="UniProtKB-UniRule"/>
</dbReference>
<feature type="binding site" evidence="12">
    <location>
        <position position="37"/>
    </location>
    <ligand>
        <name>[4Fe-4S] cluster</name>
        <dbReference type="ChEBI" id="CHEBI:49883"/>
        <label>1</label>
        <note>4Fe-4S-S-AdoMet</note>
    </ligand>
</feature>
<dbReference type="CDD" id="cd21117">
    <property type="entry name" value="Twitch_MoaA"/>
    <property type="match status" value="1"/>
</dbReference>
<dbReference type="InterPro" id="IPR040064">
    <property type="entry name" value="MoaA-like"/>
</dbReference>
<organism evidence="14 15">
    <name type="scientific">Agrobacterium larrymoorei</name>
    <dbReference type="NCBI Taxonomy" id="160699"/>
    <lineage>
        <taxon>Bacteria</taxon>
        <taxon>Pseudomonadati</taxon>
        <taxon>Pseudomonadota</taxon>
        <taxon>Alphaproteobacteria</taxon>
        <taxon>Hyphomicrobiales</taxon>
        <taxon>Rhizobiaceae</taxon>
        <taxon>Rhizobium/Agrobacterium group</taxon>
        <taxon>Agrobacterium</taxon>
    </lineage>
</organism>
<dbReference type="Pfam" id="PF04055">
    <property type="entry name" value="Radical_SAM"/>
    <property type="match status" value="1"/>
</dbReference>
<evidence type="ECO:0000256" key="8">
    <source>
        <dbReference type="ARBA" id="ARBA00023134"/>
    </source>
</evidence>
<evidence type="ECO:0000256" key="9">
    <source>
        <dbReference type="ARBA" id="ARBA00023150"/>
    </source>
</evidence>
<evidence type="ECO:0000256" key="6">
    <source>
        <dbReference type="ARBA" id="ARBA00023004"/>
    </source>
</evidence>
<dbReference type="PANTHER" id="PTHR22960">
    <property type="entry name" value="MOLYBDOPTERIN COFACTOR SYNTHESIS PROTEIN A"/>
    <property type="match status" value="1"/>
</dbReference>
<dbReference type="SFLD" id="SFLDG01067">
    <property type="entry name" value="SPASM/twitch_domain_containing"/>
    <property type="match status" value="1"/>
</dbReference>
<dbReference type="InterPro" id="IPR013785">
    <property type="entry name" value="Aldolase_TIM"/>
</dbReference>
<dbReference type="SUPFAM" id="SSF102114">
    <property type="entry name" value="Radical SAM enzymes"/>
    <property type="match status" value="1"/>
</dbReference>
<feature type="binding site" evidence="12">
    <location>
        <position position="266"/>
    </location>
    <ligand>
        <name>[4Fe-4S] cluster</name>
        <dbReference type="ChEBI" id="CHEBI:49883"/>
        <label>2</label>
        <note>4Fe-4S-substrate</note>
    </ligand>
</feature>
<dbReference type="GO" id="GO:1904047">
    <property type="term" value="F:S-adenosyl-L-methionine binding"/>
    <property type="evidence" value="ECO:0007669"/>
    <property type="project" value="UniProtKB-UniRule"/>
</dbReference>
<dbReference type="Pfam" id="PF06463">
    <property type="entry name" value="Mob_synth_C"/>
    <property type="match status" value="1"/>
</dbReference>
<feature type="binding site" evidence="12">
    <location>
        <position position="33"/>
    </location>
    <ligand>
        <name>[4Fe-4S] cluster</name>
        <dbReference type="ChEBI" id="CHEBI:49883"/>
        <label>1</label>
        <note>4Fe-4S-S-AdoMet</note>
    </ligand>
</feature>
<dbReference type="Proteomes" id="UP001255601">
    <property type="component" value="Unassembled WGS sequence"/>
</dbReference>
<evidence type="ECO:0000256" key="5">
    <source>
        <dbReference type="ARBA" id="ARBA00022741"/>
    </source>
</evidence>
<proteinExistence type="inferred from homology"/>
<comment type="catalytic activity">
    <reaction evidence="11 12">
        <text>GTP + AH2 + S-adenosyl-L-methionine = (8S)-3',8-cyclo-7,8-dihydroguanosine 5'-triphosphate + 5'-deoxyadenosine + L-methionine + A + H(+)</text>
        <dbReference type="Rhea" id="RHEA:49576"/>
        <dbReference type="ChEBI" id="CHEBI:13193"/>
        <dbReference type="ChEBI" id="CHEBI:15378"/>
        <dbReference type="ChEBI" id="CHEBI:17319"/>
        <dbReference type="ChEBI" id="CHEBI:17499"/>
        <dbReference type="ChEBI" id="CHEBI:37565"/>
        <dbReference type="ChEBI" id="CHEBI:57844"/>
        <dbReference type="ChEBI" id="CHEBI:59789"/>
        <dbReference type="ChEBI" id="CHEBI:131766"/>
        <dbReference type="EC" id="4.1.99.22"/>
    </reaction>
</comment>
<evidence type="ECO:0000256" key="10">
    <source>
        <dbReference type="ARBA" id="ARBA00023239"/>
    </source>
</evidence>
<evidence type="ECO:0000259" key="13">
    <source>
        <dbReference type="PROSITE" id="PS51918"/>
    </source>
</evidence>
<dbReference type="InterPro" id="IPR013483">
    <property type="entry name" value="MoaA"/>
</dbReference>
<evidence type="ECO:0000256" key="1">
    <source>
        <dbReference type="ARBA" id="ARBA00012167"/>
    </source>
</evidence>
<dbReference type="NCBIfam" id="TIGR02666">
    <property type="entry name" value="moaA"/>
    <property type="match status" value="1"/>
</dbReference>
<feature type="binding site" evidence="12">
    <location>
        <position position="283"/>
    </location>
    <ligand>
        <name>[4Fe-4S] cluster</name>
        <dbReference type="ChEBI" id="CHEBI:49883"/>
        <label>2</label>
        <note>4Fe-4S-substrate</note>
    </ligand>
</feature>
<keyword evidence="8 12" id="KW-0342">GTP-binding</keyword>
<evidence type="ECO:0000256" key="12">
    <source>
        <dbReference type="HAMAP-Rule" id="MF_01225"/>
    </source>
</evidence>
<feature type="binding site" evidence="12">
    <location>
        <position position="40"/>
    </location>
    <ligand>
        <name>[4Fe-4S] cluster</name>
        <dbReference type="ChEBI" id="CHEBI:49883"/>
        <label>1</label>
        <note>4Fe-4S-S-AdoMet</note>
    </ligand>
</feature>
<dbReference type="PANTHER" id="PTHR22960:SF0">
    <property type="entry name" value="MOLYBDENUM COFACTOR BIOSYNTHESIS PROTEIN 1"/>
    <property type="match status" value="1"/>
</dbReference>
<dbReference type="Gene3D" id="3.20.20.70">
    <property type="entry name" value="Aldolase class I"/>
    <property type="match status" value="1"/>
</dbReference>
<keyword evidence="7 12" id="KW-0411">Iron-sulfur</keyword>
<dbReference type="RefSeq" id="WP_309770548.1">
    <property type="nucleotide sequence ID" value="NZ_JAVIZC010000001.1"/>
</dbReference>
<dbReference type="GO" id="GO:0046872">
    <property type="term" value="F:metal ion binding"/>
    <property type="evidence" value="ECO:0007669"/>
    <property type="project" value="UniProtKB-KW"/>
</dbReference>
<comment type="cofactor">
    <cofactor evidence="12">
        <name>[4Fe-4S] cluster</name>
        <dbReference type="ChEBI" id="CHEBI:49883"/>
    </cofactor>
    <text evidence="12">Binds 2 [4Fe-4S] clusters. Binds 1 [4Fe-4S] cluster coordinated with 3 cysteines and an exchangeable S-adenosyl-L-methionine and 1 [4Fe-4S] cluster coordinated with 3 cysteines and the GTP-derived substrate.</text>
</comment>
<name>A0AAJ2BEY3_9HYPH</name>
<dbReference type="CDD" id="cd01335">
    <property type="entry name" value="Radical_SAM"/>
    <property type="match status" value="1"/>
</dbReference>
<feature type="binding site" evidence="12">
    <location>
        <position position="26"/>
    </location>
    <ligand>
        <name>GTP</name>
        <dbReference type="ChEBI" id="CHEBI:37565"/>
    </ligand>
</feature>
<dbReference type="PROSITE" id="PS01305">
    <property type="entry name" value="MOAA_NIFB_PQQE"/>
    <property type="match status" value="1"/>
</dbReference>
<dbReference type="InterPro" id="IPR050105">
    <property type="entry name" value="MoCo_biosynth_MoaA/MoaC"/>
</dbReference>
<feature type="binding site" evidence="12">
    <location>
        <position position="169"/>
    </location>
    <ligand>
        <name>GTP</name>
        <dbReference type="ChEBI" id="CHEBI:37565"/>
    </ligand>
</feature>
<keyword evidence="10 12" id="KW-0456">Lyase</keyword>
<dbReference type="InterPro" id="IPR058240">
    <property type="entry name" value="rSAM_sf"/>
</dbReference>
<dbReference type="AlphaFoldDB" id="A0AAJ2BEY3"/>
<comment type="pathway">
    <text evidence="12">Cofactor biosynthesis; molybdopterin biosynthesis.</text>
</comment>
<feature type="binding site" evidence="12">
    <location>
        <position position="203"/>
    </location>
    <ligand>
        <name>S-adenosyl-L-methionine</name>
        <dbReference type="ChEBI" id="CHEBI:59789"/>
    </ligand>
</feature>
<keyword evidence="3 12" id="KW-0949">S-adenosyl-L-methionine</keyword>
<comment type="function">
    <text evidence="12">Catalyzes the cyclization of GTP to (8S)-3',8-cyclo-7,8-dihydroguanosine 5'-triphosphate.</text>
</comment>
<dbReference type="SFLD" id="SFLDS00029">
    <property type="entry name" value="Radical_SAM"/>
    <property type="match status" value="1"/>
</dbReference>
<feature type="binding site" evidence="12">
    <location>
        <begin position="271"/>
        <end position="273"/>
    </location>
    <ligand>
        <name>GTP</name>
        <dbReference type="ChEBI" id="CHEBI:37565"/>
    </ligand>
</feature>
<keyword evidence="5 12" id="KW-0547">Nucleotide-binding</keyword>
<feature type="binding site" evidence="12">
    <location>
        <position position="39"/>
    </location>
    <ligand>
        <name>S-adenosyl-L-methionine</name>
        <dbReference type="ChEBI" id="CHEBI:59789"/>
    </ligand>
</feature>
<evidence type="ECO:0000313" key="15">
    <source>
        <dbReference type="Proteomes" id="UP001255601"/>
    </source>
</evidence>
<feature type="domain" description="Radical SAM core" evidence="13">
    <location>
        <begin position="17"/>
        <end position="243"/>
    </location>
</feature>
<dbReference type="EC" id="4.1.99.22" evidence="1 12"/>
<accession>A0AAJ2BEY3</accession>
<feature type="binding site" evidence="12">
    <location>
        <position position="269"/>
    </location>
    <ligand>
        <name>[4Fe-4S] cluster</name>
        <dbReference type="ChEBI" id="CHEBI:49883"/>
        <label>2</label>
        <note>4Fe-4S-substrate</note>
    </ligand>
</feature>
<dbReference type="GO" id="GO:0006777">
    <property type="term" value="P:Mo-molybdopterin cofactor biosynthetic process"/>
    <property type="evidence" value="ECO:0007669"/>
    <property type="project" value="UniProtKB-UniRule"/>
</dbReference>
<feature type="binding site" evidence="12">
    <location>
        <position position="109"/>
    </location>
    <ligand>
        <name>GTP</name>
        <dbReference type="ChEBI" id="CHEBI:37565"/>
    </ligand>
</feature>
<dbReference type="InterPro" id="IPR000385">
    <property type="entry name" value="MoaA_NifB_PqqE_Fe-S-bd_CS"/>
</dbReference>
<evidence type="ECO:0000256" key="4">
    <source>
        <dbReference type="ARBA" id="ARBA00022723"/>
    </source>
</evidence>
<comment type="subunit">
    <text evidence="12">Monomer and homodimer.</text>
</comment>
<evidence type="ECO:0000256" key="3">
    <source>
        <dbReference type="ARBA" id="ARBA00022691"/>
    </source>
</evidence>
<dbReference type="HAMAP" id="MF_01225_B">
    <property type="entry name" value="MoaA_B"/>
    <property type="match status" value="1"/>
</dbReference>
<comment type="similarity">
    <text evidence="12">Belongs to the radical SAM superfamily. MoaA family.</text>
</comment>
<keyword evidence="2 12" id="KW-0004">4Fe-4S</keyword>
<evidence type="ECO:0000256" key="2">
    <source>
        <dbReference type="ARBA" id="ARBA00022485"/>
    </source>
</evidence>
<dbReference type="InterPro" id="IPR006638">
    <property type="entry name" value="Elp3/MiaA/NifB-like_rSAM"/>
</dbReference>
<comment type="caution">
    <text evidence="14">The sequence shown here is derived from an EMBL/GenBank/DDBJ whole genome shotgun (WGS) entry which is preliminary data.</text>
</comment>
<evidence type="ECO:0000256" key="11">
    <source>
        <dbReference type="ARBA" id="ARBA00048697"/>
    </source>
</evidence>
<dbReference type="InterPro" id="IPR007197">
    <property type="entry name" value="rSAM"/>
</dbReference>
<dbReference type="SFLD" id="SFLDG01386">
    <property type="entry name" value="main_SPASM_domain-containing"/>
    <property type="match status" value="1"/>
</dbReference>
<dbReference type="SFLD" id="SFLDG01383">
    <property type="entry name" value="cyclic_pyranopterin_phosphate"/>
    <property type="match status" value="1"/>
</dbReference>
<keyword evidence="6 12" id="KW-0408">Iron</keyword>
<dbReference type="SMART" id="SM00729">
    <property type="entry name" value="Elp3"/>
    <property type="match status" value="1"/>
</dbReference>
<feature type="binding site" evidence="12">
    <location>
        <position position="133"/>
    </location>
    <ligand>
        <name>S-adenosyl-L-methionine</name>
        <dbReference type="ChEBI" id="CHEBI:59789"/>
    </ligand>
</feature>
<protein>
    <recommendedName>
        <fullName evidence="1 12">GTP 3',8-cyclase</fullName>
        <ecNumber evidence="1 12">4.1.99.22</ecNumber>
    </recommendedName>
    <alternativeName>
        <fullName evidence="12">Molybdenum cofactor biosynthesis protein A</fullName>
    </alternativeName>
</protein>
<dbReference type="GO" id="GO:0061798">
    <property type="term" value="F:GTP 3',8'-cyclase activity"/>
    <property type="evidence" value="ECO:0007669"/>
    <property type="project" value="UniProtKB-UniRule"/>
</dbReference>
<evidence type="ECO:0000256" key="7">
    <source>
        <dbReference type="ARBA" id="ARBA00023014"/>
    </source>
</evidence>
<evidence type="ECO:0000313" key="14">
    <source>
        <dbReference type="EMBL" id="MDR6101691.1"/>
    </source>
</evidence>